<keyword evidence="5" id="KW-0812">Transmembrane</keyword>
<feature type="region of interest" description="Disordered" evidence="4">
    <location>
        <begin position="100"/>
        <end position="132"/>
    </location>
</feature>
<dbReference type="EMBL" id="HBGH01003496">
    <property type="protein sequence ID" value="CAD9228914.1"/>
    <property type="molecule type" value="Transcribed_RNA"/>
</dbReference>
<accession>A0A7S1T9A8</accession>
<feature type="transmembrane region" description="Helical" evidence="5">
    <location>
        <begin position="41"/>
        <end position="60"/>
    </location>
</feature>
<keyword evidence="3" id="KW-0325">Glycoprotein</keyword>
<dbReference type="AlphaFoldDB" id="A0A7S1T9A8"/>
<keyword evidence="5" id="KW-0472">Membrane</keyword>
<keyword evidence="2" id="KW-0808">Transferase</keyword>
<dbReference type="InterPro" id="IPR049625">
    <property type="entry name" value="Glyco_transf_61_cat"/>
</dbReference>
<name>A0A7S1T9A8_9RHOD</name>
<feature type="compositionally biased region" description="Basic and acidic residues" evidence="4">
    <location>
        <begin position="103"/>
        <end position="124"/>
    </location>
</feature>
<proteinExistence type="predicted"/>
<feature type="compositionally biased region" description="Basic and acidic residues" evidence="4">
    <location>
        <begin position="24"/>
        <end position="38"/>
    </location>
</feature>
<dbReference type="PANTHER" id="PTHR20961">
    <property type="entry name" value="GLYCOSYLTRANSFERASE"/>
    <property type="match status" value="1"/>
</dbReference>
<dbReference type="InterPro" id="IPR007657">
    <property type="entry name" value="Glycosyltransferase_61"/>
</dbReference>
<feature type="region of interest" description="Disordered" evidence="4">
    <location>
        <begin position="1"/>
        <end position="39"/>
    </location>
</feature>
<evidence type="ECO:0000313" key="7">
    <source>
        <dbReference type="EMBL" id="CAD9228914.1"/>
    </source>
</evidence>
<evidence type="ECO:0000256" key="2">
    <source>
        <dbReference type="ARBA" id="ARBA00022679"/>
    </source>
</evidence>
<evidence type="ECO:0000256" key="3">
    <source>
        <dbReference type="ARBA" id="ARBA00023180"/>
    </source>
</evidence>
<feature type="domain" description="Glycosyltransferase 61 catalytic" evidence="6">
    <location>
        <begin position="343"/>
        <end position="470"/>
    </location>
</feature>
<evidence type="ECO:0000256" key="1">
    <source>
        <dbReference type="ARBA" id="ARBA00022676"/>
    </source>
</evidence>
<evidence type="ECO:0000256" key="5">
    <source>
        <dbReference type="SAM" id="Phobius"/>
    </source>
</evidence>
<reference evidence="7" key="1">
    <citation type="submission" date="2021-01" db="EMBL/GenBank/DDBJ databases">
        <authorList>
            <person name="Corre E."/>
            <person name="Pelletier E."/>
            <person name="Niang G."/>
            <person name="Scheremetjew M."/>
            <person name="Finn R."/>
            <person name="Kale V."/>
            <person name="Holt S."/>
            <person name="Cochrane G."/>
            <person name="Meng A."/>
            <person name="Brown T."/>
            <person name="Cohen L."/>
        </authorList>
    </citation>
    <scope>NUCLEOTIDE SEQUENCE</scope>
    <source>
        <strain evidence="7">SAG 36.94</strain>
    </source>
</reference>
<gene>
    <name evidence="7" type="ORF">CCAE0312_LOCUS1899</name>
</gene>
<dbReference type="Pfam" id="PF04577">
    <property type="entry name" value="Glyco_transf_61"/>
    <property type="match status" value="1"/>
</dbReference>
<feature type="compositionally biased region" description="Basic and acidic residues" evidence="4">
    <location>
        <begin position="1"/>
        <end position="12"/>
    </location>
</feature>
<keyword evidence="1" id="KW-0328">Glycosyltransferase</keyword>
<evidence type="ECO:0000256" key="4">
    <source>
        <dbReference type="SAM" id="MobiDB-lite"/>
    </source>
</evidence>
<organism evidence="7">
    <name type="scientific">Compsopogon caeruleus</name>
    <dbReference type="NCBI Taxonomy" id="31354"/>
    <lineage>
        <taxon>Eukaryota</taxon>
        <taxon>Rhodophyta</taxon>
        <taxon>Compsopogonophyceae</taxon>
        <taxon>Compsopogonales</taxon>
        <taxon>Compsopogonaceae</taxon>
        <taxon>Compsopogon</taxon>
    </lineage>
</organism>
<dbReference type="GO" id="GO:0016757">
    <property type="term" value="F:glycosyltransferase activity"/>
    <property type="evidence" value="ECO:0007669"/>
    <property type="project" value="UniProtKB-KW"/>
</dbReference>
<keyword evidence="5" id="KW-1133">Transmembrane helix</keyword>
<sequence>MSERLPRNDSSSHRRRRSPSESSMVDRDDERGRRRGGEGRGLVGVLIPLLSVVAVVLLTLTGEQKGLKARTWSRKEEHGGRTLVQEKEMMTQEVQKAVNESRGIVDEGSRSVAEERTASVEENKSGGTEMNGFQRTTAFTDRREYLIMVSPLYVKGDGKTQEATEVFIPQRSFEDKCFVGARNLKNIDQCNHVQELVWSNGDWKLANGSASEKPVSWFREQNSSCRWIPGTSMLLRAQNAWANIAHSMGFIFFAYNLNVYRNLFGETGMLDRIVLETHPNIEKELDKPELYLTEMLKLLFEPLPLRRVSSWGQVTSDAAVYLLPSGQIGAGQTGCFQRALVPAFLKARYFIYKEELVGSPIPRPPKAPESSTQFRARLQKYLGISSMDAVPRLVYLARQRRREFDSESEETVVKVLQSVAQEHHWEFSRILFDGLGFADQAKAIYNASLAVGLHGANLVNTIFMAPGSGLLEIFPYQVRYPTSR</sequence>
<protein>
    <recommendedName>
        <fullName evidence="6">Glycosyltransferase 61 catalytic domain-containing protein</fullName>
    </recommendedName>
</protein>
<evidence type="ECO:0000259" key="6">
    <source>
        <dbReference type="Pfam" id="PF04577"/>
    </source>
</evidence>